<dbReference type="AlphaFoldDB" id="A0A1T0AUS4"/>
<evidence type="ECO:0000256" key="1">
    <source>
        <dbReference type="ARBA" id="ARBA00004571"/>
    </source>
</evidence>
<keyword evidence="5" id="KW-0472">Membrane</keyword>
<accession>A0A1T0AUS4</accession>
<proteinExistence type="inferred from homology"/>
<dbReference type="InterPro" id="IPR011990">
    <property type="entry name" value="TPR-like_helical_dom_sf"/>
</dbReference>
<evidence type="ECO:0000259" key="8">
    <source>
        <dbReference type="Pfam" id="PF04575"/>
    </source>
</evidence>
<dbReference type="InterPro" id="IPR007655">
    <property type="entry name" value="Slam_C"/>
</dbReference>
<evidence type="ECO:0000256" key="7">
    <source>
        <dbReference type="ARBA" id="ARBA00023609"/>
    </source>
</evidence>
<dbReference type="Pfam" id="PF04575">
    <property type="entry name" value="SlipAM"/>
    <property type="match status" value="1"/>
</dbReference>
<dbReference type="EMBL" id="MUYA01000002">
    <property type="protein sequence ID" value="OOS00562.1"/>
    <property type="molecule type" value="Genomic_DNA"/>
</dbReference>
<evidence type="ECO:0000256" key="4">
    <source>
        <dbReference type="ARBA" id="ARBA00022729"/>
    </source>
</evidence>
<dbReference type="STRING" id="734.B0187_01255"/>
<comment type="similarity">
    <text evidence="7">Belongs to the Slam family.</text>
</comment>
<comment type="caution">
    <text evidence="10">The sequence shown here is derived from an EMBL/GenBank/DDBJ whole genome shotgun (WGS) entry which is preliminary data.</text>
</comment>
<protein>
    <submittedName>
        <fullName evidence="10">Uncharacterized protein</fullName>
    </submittedName>
</protein>
<evidence type="ECO:0000313" key="11">
    <source>
        <dbReference type="Proteomes" id="UP000190867"/>
    </source>
</evidence>
<dbReference type="GO" id="GO:0009279">
    <property type="term" value="C:cell outer membrane"/>
    <property type="evidence" value="ECO:0007669"/>
    <property type="project" value="UniProtKB-SubCell"/>
</dbReference>
<dbReference type="OrthoDB" id="7525402at2"/>
<evidence type="ECO:0000256" key="5">
    <source>
        <dbReference type="ARBA" id="ARBA00023136"/>
    </source>
</evidence>
<evidence type="ECO:0000259" key="9">
    <source>
        <dbReference type="Pfam" id="PF24575"/>
    </source>
</evidence>
<evidence type="ECO:0000256" key="3">
    <source>
        <dbReference type="ARBA" id="ARBA00022692"/>
    </source>
</evidence>
<sequence>MKQIIPLFSLLPILTVANPLNDQSEIKTAQIQAPQKHLATLSQNTPKLTYSLQEIQQNEPLARYFLSQAIYQKNSEQIEQLVAIYQQFPKRDEILEKYAQGKLAMLKENYAKAIELYQQILAENSQLNTVRIELAMAYFYDQKNKQAREQFNQALQVDSLPPEIATLIQAYLSALEKRDKWQISANSNYIKNRNVNNASTADEIEKTGYIKNADMKPQKATGFAYNLDFSRDWNIAGSHYLAFANEFYGKLYWDNRDYDDMNNRISFGYSYKNANNTLRLLPFYEKRWYGGSSYQWKNGLRAEFTHWFSPKWQNSTALEYAKLRYFSSMKNEINQLASNTLVWLPNNTNLLSLGLDFNREKSAIKQYSSDTYGVRLGWRKIWQAEIGTQFSLGYSRRNYKDIAKLGGFLDLKKKRQDNIYHASFTIWKNNWHWLGITPKLQFSWKKYDSNLPTLYSYSDKNVNLILERRF</sequence>
<comment type="subcellular location">
    <subcellularLocation>
        <location evidence="1">Cell outer membrane</location>
        <topology evidence="1">Multi-pass membrane protein</topology>
    </subcellularLocation>
</comment>
<feature type="domain" description="Surface lipoprotein assembly modifier N-terminal TPR repeats region" evidence="9">
    <location>
        <begin position="49"/>
        <end position="151"/>
    </location>
</feature>
<evidence type="ECO:0000256" key="6">
    <source>
        <dbReference type="ARBA" id="ARBA00023237"/>
    </source>
</evidence>
<keyword evidence="6" id="KW-0998">Cell outer membrane</keyword>
<reference evidence="10 11" key="1">
    <citation type="submission" date="2017-02" db="EMBL/GenBank/DDBJ databases">
        <title>Draft genome sequence of Haemophilus paracuniculus CCUG 43573 type strain.</title>
        <authorList>
            <person name="Engstrom-Jakobsson H."/>
            <person name="Salva-Serra F."/>
            <person name="Thorell K."/>
            <person name="Gonzales-Siles L."/>
            <person name="Karlsson R."/>
            <person name="Boulund F."/>
            <person name="Engstrand L."/>
            <person name="Kristiansson E."/>
            <person name="Moore E."/>
        </authorList>
    </citation>
    <scope>NUCLEOTIDE SEQUENCE [LARGE SCALE GENOMIC DNA]</scope>
    <source>
        <strain evidence="10 11">CCUG 43573</strain>
    </source>
</reference>
<name>A0A1T0AUS4_9PAST</name>
<keyword evidence="3" id="KW-0812">Transmembrane</keyword>
<keyword evidence="4" id="KW-0732">Signal</keyword>
<feature type="domain" description="Surface lipoprotein assembly modifier C-terminal" evidence="8">
    <location>
        <begin position="181"/>
        <end position="470"/>
    </location>
</feature>
<evidence type="ECO:0000313" key="10">
    <source>
        <dbReference type="EMBL" id="OOS00562.1"/>
    </source>
</evidence>
<organism evidence="10 11">
    <name type="scientific">Haemophilus paracuniculus</name>
    <dbReference type="NCBI Taxonomy" id="734"/>
    <lineage>
        <taxon>Bacteria</taxon>
        <taxon>Pseudomonadati</taxon>
        <taxon>Pseudomonadota</taxon>
        <taxon>Gammaproteobacteria</taxon>
        <taxon>Pasteurellales</taxon>
        <taxon>Pasteurellaceae</taxon>
        <taxon>Haemophilus</taxon>
    </lineage>
</organism>
<gene>
    <name evidence="10" type="ORF">B0187_01255</name>
</gene>
<dbReference type="Pfam" id="PF24575">
    <property type="entry name" value="TPR_Slam"/>
    <property type="match status" value="1"/>
</dbReference>
<keyword evidence="11" id="KW-1185">Reference proteome</keyword>
<dbReference type="RefSeq" id="WP_078236047.1">
    <property type="nucleotide sequence ID" value="NZ_MUYA01000002.1"/>
</dbReference>
<dbReference type="SUPFAM" id="SSF48452">
    <property type="entry name" value="TPR-like"/>
    <property type="match status" value="1"/>
</dbReference>
<keyword evidence="2" id="KW-1134">Transmembrane beta strand</keyword>
<dbReference type="InterPro" id="IPR057556">
    <property type="entry name" value="TPR_Slam"/>
</dbReference>
<dbReference type="Proteomes" id="UP000190867">
    <property type="component" value="Unassembled WGS sequence"/>
</dbReference>
<evidence type="ECO:0000256" key="2">
    <source>
        <dbReference type="ARBA" id="ARBA00022452"/>
    </source>
</evidence>
<dbReference type="Gene3D" id="1.25.40.10">
    <property type="entry name" value="Tetratricopeptide repeat domain"/>
    <property type="match status" value="1"/>
</dbReference>